<protein>
    <recommendedName>
        <fullName evidence="5">TLC domain-containing protein</fullName>
    </recommendedName>
</protein>
<name>A0AAD6ULQ3_9AGAR</name>
<dbReference type="Proteomes" id="UP001222325">
    <property type="component" value="Unassembled WGS sequence"/>
</dbReference>
<evidence type="ECO:0008006" key="5">
    <source>
        <dbReference type="Google" id="ProtNLM"/>
    </source>
</evidence>
<gene>
    <name evidence="3" type="ORF">B0H15DRAFT_995610</name>
</gene>
<feature type="region of interest" description="Disordered" evidence="1">
    <location>
        <begin position="282"/>
        <end position="303"/>
    </location>
</feature>
<feature type="transmembrane region" description="Helical" evidence="2">
    <location>
        <begin position="167"/>
        <end position="186"/>
    </location>
</feature>
<feature type="transmembrane region" description="Helical" evidence="2">
    <location>
        <begin position="58"/>
        <end position="77"/>
    </location>
</feature>
<proteinExistence type="predicted"/>
<evidence type="ECO:0000313" key="3">
    <source>
        <dbReference type="EMBL" id="KAJ7100911.1"/>
    </source>
</evidence>
<evidence type="ECO:0000313" key="4">
    <source>
        <dbReference type="Proteomes" id="UP001222325"/>
    </source>
</evidence>
<feature type="transmembrane region" description="Helical" evidence="2">
    <location>
        <begin position="20"/>
        <end position="46"/>
    </location>
</feature>
<keyword evidence="2" id="KW-0472">Membrane</keyword>
<dbReference type="EMBL" id="JARJCN010000005">
    <property type="protein sequence ID" value="KAJ7100911.1"/>
    <property type="molecule type" value="Genomic_DNA"/>
</dbReference>
<dbReference type="AlphaFoldDB" id="A0AAD6ULQ3"/>
<accession>A0AAD6ULQ3</accession>
<reference evidence="3" key="1">
    <citation type="submission" date="2023-03" db="EMBL/GenBank/DDBJ databases">
        <title>Massive genome expansion in bonnet fungi (Mycena s.s.) driven by repeated elements and novel gene families across ecological guilds.</title>
        <authorList>
            <consortium name="Lawrence Berkeley National Laboratory"/>
            <person name="Harder C.B."/>
            <person name="Miyauchi S."/>
            <person name="Viragh M."/>
            <person name="Kuo A."/>
            <person name="Thoen E."/>
            <person name="Andreopoulos B."/>
            <person name="Lu D."/>
            <person name="Skrede I."/>
            <person name="Drula E."/>
            <person name="Henrissat B."/>
            <person name="Morin E."/>
            <person name="Kohler A."/>
            <person name="Barry K."/>
            <person name="LaButti K."/>
            <person name="Morin E."/>
            <person name="Salamov A."/>
            <person name="Lipzen A."/>
            <person name="Mereny Z."/>
            <person name="Hegedus B."/>
            <person name="Baldrian P."/>
            <person name="Stursova M."/>
            <person name="Weitz H."/>
            <person name="Taylor A."/>
            <person name="Grigoriev I.V."/>
            <person name="Nagy L.G."/>
            <person name="Martin F."/>
            <person name="Kauserud H."/>
        </authorList>
    </citation>
    <scope>NUCLEOTIDE SEQUENCE</scope>
    <source>
        <strain evidence="3">CBHHK173m</strain>
    </source>
</reference>
<comment type="caution">
    <text evidence="3">The sequence shown here is derived from an EMBL/GenBank/DDBJ whole genome shotgun (WGS) entry which is preliminary data.</text>
</comment>
<keyword evidence="2" id="KW-1133">Transmembrane helix</keyword>
<feature type="transmembrane region" description="Helical" evidence="2">
    <location>
        <begin position="198"/>
        <end position="220"/>
    </location>
</feature>
<evidence type="ECO:0000256" key="1">
    <source>
        <dbReference type="SAM" id="MobiDB-lite"/>
    </source>
</evidence>
<feature type="transmembrane region" description="Helical" evidence="2">
    <location>
        <begin position="253"/>
        <end position="275"/>
    </location>
</feature>
<feature type="compositionally biased region" description="Low complexity" evidence="1">
    <location>
        <begin position="282"/>
        <end position="300"/>
    </location>
</feature>
<sequence length="401" mass="41361">MLAALRAASGLPALPPLDPAALARAVAAAGAFLPSLLLLLLAYVLLAPHFASVRQRAWLLTTLASALMTAAALPFVLDFACGVVGSVRGAKTDAGMGFGSGLGLGAVRAVQPRAWLAVPVNRFFQAYLVGDLLLGALCYRTQVGLLTGWVHHAVYIAVTEIALRAGWAHVFCFCAVMELPTLLLGLGTLLPRARSNTLFAATFFATRIVLHLVLVLAYALPTGQPVPSSSASSATSAGASTSVGALTGSPVPALVLASVFPLHAMWFAGCIKGFVRRARAAPSSSSSSPSTSAVKAAASPSPAPLAPTGPLRISRLLFPAPALFSRISRLSPALLETALLARLPPGLAPALLTRLAARRALRLPVRPIRPRARAVVRRMSAGLVAGLATLRERGWGGVGAI</sequence>
<evidence type="ECO:0000256" key="2">
    <source>
        <dbReference type="SAM" id="Phobius"/>
    </source>
</evidence>
<keyword evidence="4" id="KW-1185">Reference proteome</keyword>
<keyword evidence="2" id="KW-0812">Transmembrane</keyword>
<organism evidence="3 4">
    <name type="scientific">Mycena belliarum</name>
    <dbReference type="NCBI Taxonomy" id="1033014"/>
    <lineage>
        <taxon>Eukaryota</taxon>
        <taxon>Fungi</taxon>
        <taxon>Dikarya</taxon>
        <taxon>Basidiomycota</taxon>
        <taxon>Agaricomycotina</taxon>
        <taxon>Agaricomycetes</taxon>
        <taxon>Agaricomycetidae</taxon>
        <taxon>Agaricales</taxon>
        <taxon>Marasmiineae</taxon>
        <taxon>Mycenaceae</taxon>
        <taxon>Mycena</taxon>
    </lineage>
</organism>